<dbReference type="AlphaFoldDB" id="K1XJG6"/>
<evidence type="ECO:0000313" key="1">
    <source>
        <dbReference type="EMBL" id="EKD30510.1"/>
    </source>
</evidence>
<accession>K1XJG6</accession>
<dbReference type="EMBL" id="AMFJ01034026">
    <property type="protein sequence ID" value="EKD30510.1"/>
    <property type="molecule type" value="Genomic_DNA"/>
</dbReference>
<proteinExistence type="predicted"/>
<name>K1XJG6_9BACT</name>
<organism evidence="1">
    <name type="scientific">uncultured bacterium</name>
    <name type="common">gcode 4</name>
    <dbReference type="NCBI Taxonomy" id="1234023"/>
    <lineage>
        <taxon>Bacteria</taxon>
        <taxon>environmental samples</taxon>
    </lineage>
</organism>
<sequence length="151" mass="17899">MDWTELKNKANILKDETIKIAKKSFETSKEYAEKTGVWSYEKLKESRFVLKSTAAYEELENEKRWAIFCIQDDTPFTKDFLLLLPILFTKVWIESGSLRIVIKEISDELQQKLEITDYPFALIKMNGGEIQKMTKEPEIRDFMKDFTFYSK</sequence>
<comment type="caution">
    <text evidence="1">The sequence shown here is derived from an EMBL/GenBank/DDBJ whole genome shotgun (WGS) entry which is preliminary data.</text>
</comment>
<gene>
    <name evidence="1" type="ORF">ACD_78C00026G0002</name>
</gene>
<protein>
    <submittedName>
        <fullName evidence="1">Uncharacterized protein</fullName>
    </submittedName>
</protein>
<reference evidence="1" key="1">
    <citation type="journal article" date="2012" name="Science">
        <title>Fermentation, hydrogen, and sulfur metabolism in multiple uncultivated bacterial phyla.</title>
        <authorList>
            <person name="Wrighton K.C."/>
            <person name="Thomas B.C."/>
            <person name="Sharon I."/>
            <person name="Miller C.S."/>
            <person name="Castelle C.J."/>
            <person name="VerBerkmoes N.C."/>
            <person name="Wilkins M.J."/>
            <person name="Hettich R.L."/>
            <person name="Lipton M.S."/>
            <person name="Williams K.H."/>
            <person name="Long P.E."/>
            <person name="Banfield J.F."/>
        </authorList>
    </citation>
    <scope>NUCLEOTIDE SEQUENCE [LARGE SCALE GENOMIC DNA]</scope>
</reference>